<dbReference type="InterPro" id="IPR006225">
    <property type="entry name" value="PsdUridine_synth_RluC/D"/>
</dbReference>
<dbReference type="CDD" id="cd02869">
    <property type="entry name" value="PseudoU_synth_RluA_like"/>
    <property type="match status" value="1"/>
</dbReference>
<dbReference type="SUPFAM" id="SSF55120">
    <property type="entry name" value="Pseudouridine synthase"/>
    <property type="match status" value="1"/>
</dbReference>
<dbReference type="OrthoDB" id="9807829at2"/>
<accession>A0A2W7NUR3</accession>
<dbReference type="EMBL" id="QKZK01000002">
    <property type="protein sequence ID" value="PZX20334.1"/>
    <property type="molecule type" value="Genomic_DNA"/>
</dbReference>
<dbReference type="InterPro" id="IPR036986">
    <property type="entry name" value="S4_RNA-bd_sf"/>
</dbReference>
<dbReference type="SUPFAM" id="SSF55174">
    <property type="entry name" value="Alpha-L RNA-binding motif"/>
    <property type="match status" value="1"/>
</dbReference>
<dbReference type="Pfam" id="PF00849">
    <property type="entry name" value="PseudoU_synth_2"/>
    <property type="match status" value="1"/>
</dbReference>
<evidence type="ECO:0000259" key="6">
    <source>
        <dbReference type="SMART" id="SM00363"/>
    </source>
</evidence>
<gene>
    <name evidence="7" type="ORF">LX69_00331</name>
</gene>
<comment type="similarity">
    <text evidence="1 5">Belongs to the pseudouridine synthase RluA family.</text>
</comment>
<name>A0A2W7NUR3_9BACT</name>
<sequence>MKSIPRFTVKAPAELMTFLLSVMPGKSRNNIKSLLTNKIVHVNGKPVSQYNHPLNAGDRVVVGFENEPQAIIDNNLKVLYEDRHIIVIDKPSGLLSIATDDEKQDTAYRRVSEYAKQQNEKAKIFILHRLDRDTSGVMMFAKSQEVQTKMQSNWDEVVTDRQYQALVEGHIFPSEGMLMHHLVEGPTGIVHVSNNPELGQEAITHYKTLKQNKQYSLLELKLDTGRKNQIRVQLKEAGVLIVGDKKYGSKANPIGRLGLHAHRLAFIHPVLGKEMVFNSPLPRKMALAAKNRESHGKQQA</sequence>
<dbReference type="GO" id="GO:0120159">
    <property type="term" value="F:rRNA pseudouridine synthase activity"/>
    <property type="evidence" value="ECO:0007669"/>
    <property type="project" value="UniProtKB-ARBA"/>
</dbReference>
<dbReference type="InterPro" id="IPR020103">
    <property type="entry name" value="PsdUridine_synth_cat_dom_sf"/>
</dbReference>
<dbReference type="PROSITE" id="PS01129">
    <property type="entry name" value="PSI_RLU"/>
    <property type="match status" value="1"/>
</dbReference>
<comment type="caution">
    <text evidence="7">The sequence shown here is derived from an EMBL/GenBank/DDBJ whole genome shotgun (WGS) entry which is preliminary data.</text>
</comment>
<dbReference type="CDD" id="cd00165">
    <property type="entry name" value="S4"/>
    <property type="match status" value="1"/>
</dbReference>
<dbReference type="Gene3D" id="3.30.2350.10">
    <property type="entry name" value="Pseudouridine synthase"/>
    <property type="match status" value="1"/>
</dbReference>
<comment type="catalytic activity">
    <reaction evidence="5">
        <text>a uridine in RNA = a pseudouridine in RNA</text>
        <dbReference type="Rhea" id="RHEA:48348"/>
        <dbReference type="Rhea" id="RHEA-COMP:12068"/>
        <dbReference type="Rhea" id="RHEA-COMP:12069"/>
        <dbReference type="ChEBI" id="CHEBI:65314"/>
        <dbReference type="ChEBI" id="CHEBI:65315"/>
    </reaction>
</comment>
<dbReference type="Proteomes" id="UP000249239">
    <property type="component" value="Unassembled WGS sequence"/>
</dbReference>
<evidence type="ECO:0000256" key="1">
    <source>
        <dbReference type="ARBA" id="ARBA00010876"/>
    </source>
</evidence>
<evidence type="ECO:0000313" key="8">
    <source>
        <dbReference type="Proteomes" id="UP000249239"/>
    </source>
</evidence>
<evidence type="ECO:0000256" key="5">
    <source>
        <dbReference type="RuleBase" id="RU362028"/>
    </source>
</evidence>
<dbReference type="GO" id="GO:0000455">
    <property type="term" value="P:enzyme-directed rRNA pseudouridine synthesis"/>
    <property type="evidence" value="ECO:0007669"/>
    <property type="project" value="UniProtKB-ARBA"/>
</dbReference>
<feature type="active site" evidence="3">
    <location>
        <position position="131"/>
    </location>
</feature>
<dbReference type="InterPro" id="IPR006224">
    <property type="entry name" value="PsdUridine_synth_RluA-like_CS"/>
</dbReference>
<organism evidence="7 8">
    <name type="scientific">Breznakibacter xylanolyticus</name>
    <dbReference type="NCBI Taxonomy" id="990"/>
    <lineage>
        <taxon>Bacteria</taxon>
        <taxon>Pseudomonadati</taxon>
        <taxon>Bacteroidota</taxon>
        <taxon>Bacteroidia</taxon>
        <taxon>Marinilabiliales</taxon>
        <taxon>Marinilabiliaceae</taxon>
        <taxon>Breznakibacter</taxon>
    </lineage>
</organism>
<keyword evidence="2 5" id="KW-0413">Isomerase</keyword>
<dbReference type="Pfam" id="PF01479">
    <property type="entry name" value="S4"/>
    <property type="match status" value="1"/>
</dbReference>
<evidence type="ECO:0000256" key="4">
    <source>
        <dbReference type="PROSITE-ProRule" id="PRU00182"/>
    </source>
</evidence>
<protein>
    <recommendedName>
        <fullName evidence="5">Pseudouridine synthase</fullName>
        <ecNumber evidence="5">5.4.99.-</ecNumber>
    </recommendedName>
</protein>
<reference evidence="7 8" key="1">
    <citation type="submission" date="2018-06" db="EMBL/GenBank/DDBJ databases">
        <title>Genomic Encyclopedia of Archaeal and Bacterial Type Strains, Phase II (KMG-II): from individual species to whole genera.</title>
        <authorList>
            <person name="Goeker M."/>
        </authorList>
    </citation>
    <scope>NUCLEOTIDE SEQUENCE [LARGE SCALE GENOMIC DNA]</scope>
    <source>
        <strain evidence="7 8">DSM 6779</strain>
    </source>
</reference>
<feature type="domain" description="RNA-binding S4" evidence="6">
    <location>
        <begin position="14"/>
        <end position="77"/>
    </location>
</feature>
<keyword evidence="8" id="KW-1185">Reference proteome</keyword>
<dbReference type="AlphaFoldDB" id="A0A2W7NUR3"/>
<dbReference type="InterPro" id="IPR002942">
    <property type="entry name" value="S4_RNA-bd"/>
</dbReference>
<dbReference type="GO" id="GO:0003723">
    <property type="term" value="F:RNA binding"/>
    <property type="evidence" value="ECO:0007669"/>
    <property type="project" value="UniProtKB-KW"/>
</dbReference>
<dbReference type="EC" id="5.4.99.-" evidence="5"/>
<keyword evidence="4" id="KW-0694">RNA-binding</keyword>
<dbReference type="InterPro" id="IPR050188">
    <property type="entry name" value="RluA_PseudoU_synthase"/>
</dbReference>
<dbReference type="InterPro" id="IPR006145">
    <property type="entry name" value="PsdUridine_synth_RsuA/RluA"/>
</dbReference>
<dbReference type="PROSITE" id="PS50889">
    <property type="entry name" value="S4"/>
    <property type="match status" value="1"/>
</dbReference>
<dbReference type="RefSeq" id="WP_111444067.1">
    <property type="nucleotide sequence ID" value="NZ_QKZK01000002.1"/>
</dbReference>
<dbReference type="PANTHER" id="PTHR21600:SF44">
    <property type="entry name" value="RIBOSOMAL LARGE SUBUNIT PSEUDOURIDINE SYNTHASE D"/>
    <property type="match status" value="1"/>
</dbReference>
<proteinExistence type="inferred from homology"/>
<dbReference type="NCBIfam" id="TIGR00005">
    <property type="entry name" value="rluA_subfam"/>
    <property type="match status" value="1"/>
</dbReference>
<evidence type="ECO:0000313" key="7">
    <source>
        <dbReference type="EMBL" id="PZX20334.1"/>
    </source>
</evidence>
<dbReference type="SMART" id="SM00363">
    <property type="entry name" value="S4"/>
    <property type="match status" value="1"/>
</dbReference>
<evidence type="ECO:0000256" key="3">
    <source>
        <dbReference type="PIRSR" id="PIRSR606225-1"/>
    </source>
</evidence>
<comment type="function">
    <text evidence="5">Responsible for synthesis of pseudouridine from uracil.</text>
</comment>
<dbReference type="PANTHER" id="PTHR21600">
    <property type="entry name" value="MITOCHONDRIAL RNA PSEUDOURIDINE SYNTHASE"/>
    <property type="match status" value="1"/>
</dbReference>
<evidence type="ECO:0000256" key="2">
    <source>
        <dbReference type="ARBA" id="ARBA00023235"/>
    </source>
</evidence>
<dbReference type="Gene3D" id="3.10.290.10">
    <property type="entry name" value="RNA-binding S4 domain"/>
    <property type="match status" value="1"/>
</dbReference>